<evidence type="ECO:0000256" key="8">
    <source>
        <dbReference type="SAM" id="Phobius"/>
    </source>
</evidence>
<name>A0A8S1DR62_9INSE</name>
<keyword evidence="11" id="KW-1185">Reference proteome</keyword>
<keyword evidence="6 8" id="KW-0472">Membrane</keyword>
<dbReference type="Proteomes" id="UP000494165">
    <property type="component" value="Unassembled WGS sequence"/>
</dbReference>
<keyword evidence="7" id="KW-0807">Transducer</keyword>
<dbReference type="GO" id="GO:0004930">
    <property type="term" value="F:G protein-coupled receptor activity"/>
    <property type="evidence" value="ECO:0007669"/>
    <property type="project" value="UniProtKB-KW"/>
</dbReference>
<evidence type="ECO:0000256" key="7">
    <source>
        <dbReference type="RuleBase" id="RU000688"/>
    </source>
</evidence>
<evidence type="ECO:0000256" key="1">
    <source>
        <dbReference type="ARBA" id="ARBA00004651"/>
    </source>
</evidence>
<protein>
    <recommendedName>
        <fullName evidence="9">G-protein coupled receptors family 1 profile domain-containing protein</fullName>
    </recommendedName>
</protein>
<feature type="transmembrane region" description="Helical" evidence="8">
    <location>
        <begin position="309"/>
        <end position="330"/>
    </location>
</feature>
<keyword evidence="4 7" id="KW-0812">Transmembrane</keyword>
<feature type="transmembrane region" description="Helical" evidence="8">
    <location>
        <begin position="393"/>
        <end position="414"/>
    </location>
</feature>
<dbReference type="InterPro" id="IPR017452">
    <property type="entry name" value="GPCR_Rhodpsn_7TM"/>
</dbReference>
<keyword evidence="3" id="KW-1003">Cell membrane</keyword>
<evidence type="ECO:0000313" key="11">
    <source>
        <dbReference type="Proteomes" id="UP000494165"/>
    </source>
</evidence>
<feature type="transmembrane region" description="Helical" evidence="8">
    <location>
        <begin position="254"/>
        <end position="274"/>
    </location>
</feature>
<comment type="subcellular location">
    <subcellularLocation>
        <location evidence="1">Cell membrane</location>
        <topology evidence="1">Multi-pass membrane protein</topology>
    </subcellularLocation>
</comment>
<dbReference type="OrthoDB" id="10042731at2759"/>
<feature type="transmembrane region" description="Helical" evidence="8">
    <location>
        <begin position="128"/>
        <end position="151"/>
    </location>
</feature>
<dbReference type="PROSITE" id="PS00237">
    <property type="entry name" value="G_PROTEIN_RECEP_F1_1"/>
    <property type="match status" value="2"/>
</dbReference>
<feature type="transmembrane region" description="Helical" evidence="8">
    <location>
        <begin position="211"/>
        <end position="234"/>
    </location>
</feature>
<dbReference type="Gene3D" id="1.20.1070.10">
    <property type="entry name" value="Rhodopsin 7-helix transmembrane proteins"/>
    <property type="match status" value="2"/>
</dbReference>
<keyword evidence="7" id="KW-0297">G-protein coupled receptor</keyword>
<dbReference type="PROSITE" id="PS50262">
    <property type="entry name" value="G_PROTEIN_RECEP_F1_2"/>
    <property type="match status" value="2"/>
</dbReference>
<feature type="transmembrane region" description="Helical" evidence="8">
    <location>
        <begin position="350"/>
        <end position="373"/>
    </location>
</feature>
<feature type="transmembrane region" description="Helical" evidence="8">
    <location>
        <begin position="171"/>
        <end position="191"/>
    </location>
</feature>
<dbReference type="InterPro" id="IPR000276">
    <property type="entry name" value="GPCR_Rhodpsn"/>
</dbReference>
<dbReference type="PRINTS" id="PR00237">
    <property type="entry name" value="GPCRRHODOPSN"/>
</dbReference>
<dbReference type="CDD" id="cd00637">
    <property type="entry name" value="7tm_classA_rhodopsin-like"/>
    <property type="match status" value="1"/>
</dbReference>
<feature type="transmembrane region" description="Helical" evidence="8">
    <location>
        <begin position="434"/>
        <end position="457"/>
    </location>
</feature>
<gene>
    <name evidence="10" type="ORF">CLODIP_2_CD15722</name>
</gene>
<dbReference type="GO" id="GO:0005886">
    <property type="term" value="C:plasma membrane"/>
    <property type="evidence" value="ECO:0007669"/>
    <property type="project" value="UniProtKB-SubCell"/>
</dbReference>
<evidence type="ECO:0000259" key="9">
    <source>
        <dbReference type="PROSITE" id="PS50262"/>
    </source>
</evidence>
<comment type="caution">
    <text evidence="10">The sequence shown here is derived from an EMBL/GenBank/DDBJ whole genome shotgun (WGS) entry which is preliminary data.</text>
</comment>
<accession>A0A8S1DR62</accession>
<dbReference type="Pfam" id="PF00001">
    <property type="entry name" value="7tm_1"/>
    <property type="match status" value="2"/>
</dbReference>
<reference evidence="10 11" key="1">
    <citation type="submission" date="2020-04" db="EMBL/GenBank/DDBJ databases">
        <authorList>
            <person name="Alioto T."/>
            <person name="Alioto T."/>
            <person name="Gomez Garrido J."/>
        </authorList>
    </citation>
    <scope>NUCLEOTIDE SEQUENCE [LARGE SCALE GENOMIC DNA]</scope>
</reference>
<feature type="domain" description="G-protein coupled receptors family 1 profile" evidence="9">
    <location>
        <begin position="288"/>
        <end position="482"/>
    </location>
</feature>
<feature type="transmembrane region" description="Helical" evidence="8">
    <location>
        <begin position="6"/>
        <end position="32"/>
    </location>
</feature>
<keyword evidence="7" id="KW-0675">Receptor</keyword>
<organism evidence="10 11">
    <name type="scientific">Cloeon dipterum</name>
    <dbReference type="NCBI Taxonomy" id="197152"/>
    <lineage>
        <taxon>Eukaryota</taxon>
        <taxon>Metazoa</taxon>
        <taxon>Ecdysozoa</taxon>
        <taxon>Arthropoda</taxon>
        <taxon>Hexapoda</taxon>
        <taxon>Insecta</taxon>
        <taxon>Pterygota</taxon>
        <taxon>Palaeoptera</taxon>
        <taxon>Ephemeroptera</taxon>
        <taxon>Pisciforma</taxon>
        <taxon>Baetidae</taxon>
        <taxon>Cloeon</taxon>
    </lineage>
</organism>
<evidence type="ECO:0000256" key="4">
    <source>
        <dbReference type="ARBA" id="ARBA00022692"/>
    </source>
</evidence>
<evidence type="ECO:0000313" key="10">
    <source>
        <dbReference type="EMBL" id="CAB3382420.1"/>
    </source>
</evidence>
<proteinExistence type="inferred from homology"/>
<dbReference type="SUPFAM" id="SSF81321">
    <property type="entry name" value="Family A G protein-coupled receptor-like"/>
    <property type="match status" value="2"/>
</dbReference>
<sequence length="482" mass="54952">MSTLFNYGVFAASILLGVVTISVNSVTIFASATKKALDKPSYKFILGLAISDGMMGIFIPANIIYKTFYEQYYVKDTYSKYFYHCFLPIFPVLISFAASNVFQMVIAFDRCISIMNPVLHRNLLTKRFANFAVCAVFAFSAFLCSMPIYWNNFPNNRIFYSCVLLTLSLPYFIYIIVPAFAVNLACLFFTYVQVYRVAAARLSDNAKPLKLVAVILTCQAVCWFPHIVGTYLLLSDDQPKENLNVHNEYNLTIYSIYHCFLLLAMSSSFLNALLYSWRMPDFHTAISVNTITIIAATTRKALDKPSYKFILGLAIADCMVGIFLPANAIYKTFVEEHYVKDTYSKYFCHCFLPIFLVLASCIASNIMQMIIAFDRCVSVMKPVLHQNFLTKRLANRIVCAVFTFSTVVSSMPIYWNNFPDERILNLCTLLTLTYSFHIYVLIPAYAFNLVCLVFIYVQVLRVVAARLTNNAKTMKEIFIELN</sequence>
<keyword evidence="5 8" id="KW-1133">Transmembrane helix</keyword>
<feature type="transmembrane region" description="Helical" evidence="8">
    <location>
        <begin position="44"/>
        <end position="65"/>
    </location>
</feature>
<feature type="domain" description="G-protein coupled receptors family 1 profile" evidence="9">
    <location>
        <begin position="23"/>
        <end position="275"/>
    </location>
</feature>
<evidence type="ECO:0000256" key="3">
    <source>
        <dbReference type="ARBA" id="ARBA00022475"/>
    </source>
</evidence>
<evidence type="ECO:0000256" key="2">
    <source>
        <dbReference type="ARBA" id="ARBA00010663"/>
    </source>
</evidence>
<dbReference type="PANTHER" id="PTHR22750">
    <property type="entry name" value="G-PROTEIN COUPLED RECEPTOR"/>
    <property type="match status" value="1"/>
</dbReference>
<dbReference type="EMBL" id="CADEPI010000270">
    <property type="protein sequence ID" value="CAB3382420.1"/>
    <property type="molecule type" value="Genomic_DNA"/>
</dbReference>
<feature type="transmembrane region" description="Helical" evidence="8">
    <location>
        <begin position="81"/>
        <end position="108"/>
    </location>
</feature>
<comment type="similarity">
    <text evidence="2 7">Belongs to the G-protein coupled receptor 1 family.</text>
</comment>
<evidence type="ECO:0000256" key="5">
    <source>
        <dbReference type="ARBA" id="ARBA00022989"/>
    </source>
</evidence>
<dbReference type="AlphaFoldDB" id="A0A8S1DR62"/>
<evidence type="ECO:0000256" key="6">
    <source>
        <dbReference type="ARBA" id="ARBA00023136"/>
    </source>
</evidence>